<keyword evidence="1" id="KW-0732">Signal</keyword>
<feature type="signal peptide" evidence="1">
    <location>
        <begin position="1"/>
        <end position="28"/>
    </location>
</feature>
<reference evidence="2" key="1">
    <citation type="submission" date="2023-06" db="EMBL/GenBank/DDBJ databases">
        <title>Comparative genomics of Bacillaceae isolates and their secondary metabolite potential.</title>
        <authorList>
            <person name="Song L."/>
            <person name="Nielsen L.J."/>
            <person name="Mohite O."/>
            <person name="Xu X."/>
            <person name="Weber T."/>
            <person name="Kovacs A.T."/>
        </authorList>
    </citation>
    <scope>NUCLEOTIDE SEQUENCE</scope>
    <source>
        <strain evidence="2">G1S1</strain>
    </source>
</reference>
<proteinExistence type="predicted"/>
<evidence type="ECO:0000256" key="1">
    <source>
        <dbReference type="SAM" id="SignalP"/>
    </source>
</evidence>
<dbReference type="RefSeq" id="WP_289349638.1">
    <property type="nucleotide sequence ID" value="NZ_JAUCFI010000003.1"/>
</dbReference>
<evidence type="ECO:0000313" key="2">
    <source>
        <dbReference type="EMBL" id="MDM5283887.1"/>
    </source>
</evidence>
<dbReference type="AlphaFoldDB" id="A0AAJ1VB28"/>
<protein>
    <submittedName>
        <fullName evidence="2">Uncharacterized protein</fullName>
    </submittedName>
</protein>
<feature type="chain" id="PRO_5042527582" evidence="1">
    <location>
        <begin position="29"/>
        <end position="92"/>
    </location>
</feature>
<dbReference type="EMBL" id="JAUCFI010000003">
    <property type="protein sequence ID" value="MDM5283887.1"/>
    <property type="molecule type" value="Genomic_DNA"/>
</dbReference>
<organism evidence="2 3">
    <name type="scientific">Peribacillus frigoritolerans</name>
    <dbReference type="NCBI Taxonomy" id="450367"/>
    <lineage>
        <taxon>Bacteria</taxon>
        <taxon>Bacillati</taxon>
        <taxon>Bacillota</taxon>
        <taxon>Bacilli</taxon>
        <taxon>Bacillales</taxon>
        <taxon>Bacillaceae</taxon>
        <taxon>Peribacillus</taxon>
    </lineage>
</organism>
<dbReference type="Proteomes" id="UP001238973">
    <property type="component" value="Unassembled WGS sequence"/>
</dbReference>
<comment type="caution">
    <text evidence="2">The sequence shown here is derived from an EMBL/GenBank/DDBJ whole genome shotgun (WGS) entry which is preliminary data.</text>
</comment>
<gene>
    <name evidence="2" type="ORF">QUF85_11280</name>
</gene>
<evidence type="ECO:0000313" key="3">
    <source>
        <dbReference type="Proteomes" id="UP001238973"/>
    </source>
</evidence>
<sequence length="92" mass="10583">MFKKIFMLFGFLITFIGLSSFQSDLANAPVPVDEEVILLPGNVTLVEDDIETAKKQREKAMQDMADHPELFQFAIEVNTLEEMPYSFNFDFK</sequence>
<name>A0AAJ1VB28_9BACI</name>
<accession>A0AAJ1VB28</accession>